<reference evidence="2" key="1">
    <citation type="submission" date="2018-05" db="EMBL/GenBank/DDBJ databases">
        <authorList>
            <person name="Lanie J.A."/>
            <person name="Ng W.-L."/>
            <person name="Kazmierczak K.M."/>
            <person name="Andrzejewski T.M."/>
            <person name="Davidsen T.M."/>
            <person name="Wayne K.J."/>
            <person name="Tettelin H."/>
            <person name="Glass J.I."/>
            <person name="Rusch D."/>
            <person name="Podicherti R."/>
            <person name="Tsui H.-C.T."/>
            <person name="Winkler M.E."/>
        </authorList>
    </citation>
    <scope>NUCLEOTIDE SEQUENCE</scope>
</reference>
<evidence type="ECO:0000256" key="1">
    <source>
        <dbReference type="SAM" id="MobiDB-lite"/>
    </source>
</evidence>
<evidence type="ECO:0000313" key="2">
    <source>
        <dbReference type="EMBL" id="SVA47629.1"/>
    </source>
</evidence>
<dbReference type="AlphaFoldDB" id="A0A381W501"/>
<accession>A0A381W501</accession>
<organism evidence="2">
    <name type="scientific">marine metagenome</name>
    <dbReference type="NCBI Taxonomy" id="408172"/>
    <lineage>
        <taxon>unclassified sequences</taxon>
        <taxon>metagenomes</taxon>
        <taxon>ecological metagenomes</taxon>
    </lineage>
</organism>
<feature type="region of interest" description="Disordered" evidence="1">
    <location>
        <begin position="100"/>
        <end position="120"/>
    </location>
</feature>
<gene>
    <name evidence="2" type="ORF">METZ01_LOCUS100483</name>
</gene>
<sequence>MTIGYLFAQDGSNKQKPEEMLIEGEVVDLACFTSRESSGEGHKSCATRCLTRGTPAGLVDQNGNVFVIIGPSPGYAPYAAQTIRLNGSVEGGRISPKKMEAKAGKTWEEVKLSGGAPNSK</sequence>
<proteinExistence type="predicted"/>
<dbReference type="EMBL" id="UINC01010731">
    <property type="protein sequence ID" value="SVA47629.1"/>
    <property type="molecule type" value="Genomic_DNA"/>
</dbReference>
<name>A0A381W501_9ZZZZ</name>
<protein>
    <submittedName>
        <fullName evidence="2">Uncharacterized protein</fullName>
    </submittedName>
</protein>
<feature type="compositionally biased region" description="Basic and acidic residues" evidence="1">
    <location>
        <begin position="100"/>
        <end position="111"/>
    </location>
</feature>